<dbReference type="STRING" id="222136.BBW65_06875"/>
<dbReference type="KEGG" id="het:BBW65_06875"/>
<dbReference type="RefSeq" id="WP_066341381.1">
    <property type="nucleotide sequence ID" value="NZ_CP016503.1"/>
</dbReference>
<dbReference type="EMBL" id="CP016503">
    <property type="protein sequence ID" value="ANV98533.1"/>
    <property type="molecule type" value="Genomic_DNA"/>
</dbReference>
<evidence type="ECO:0000313" key="1">
    <source>
        <dbReference type="EMBL" id="ANV98533.1"/>
    </source>
</evidence>
<dbReference type="OrthoDB" id="5334106at2"/>
<keyword evidence="2" id="KW-1185">Reference proteome</keyword>
<gene>
    <name evidence="1" type="ORF">BBW65_06875</name>
</gene>
<dbReference type="Proteomes" id="UP000092884">
    <property type="component" value="Chromosome"/>
</dbReference>
<protein>
    <recommendedName>
        <fullName evidence="3">Flagellar protein FlgN</fullName>
    </recommendedName>
</protein>
<accession>A0A1B1U6W1</accession>
<organism evidence="1 2">
    <name type="scientific">Helicobacter enhydrae</name>
    <dbReference type="NCBI Taxonomy" id="222136"/>
    <lineage>
        <taxon>Bacteria</taxon>
        <taxon>Pseudomonadati</taxon>
        <taxon>Campylobacterota</taxon>
        <taxon>Epsilonproteobacteria</taxon>
        <taxon>Campylobacterales</taxon>
        <taxon>Helicobacteraceae</taxon>
        <taxon>Helicobacter</taxon>
    </lineage>
</organism>
<sequence length="142" mass="16341">MLYQYLQDAISKIEHLIALTQEDIQDLSQARNDAIFKRVSIKDALVKSFEDAKGQIDREMLRLRNQNPEKSLADLLDSEVRDLLEVMKEKLRILKDINSGYAKSVYAVNEFYTSLLRKIVPHESSGYGGYAKPQQSFLMVEV</sequence>
<evidence type="ECO:0000313" key="2">
    <source>
        <dbReference type="Proteomes" id="UP000092884"/>
    </source>
</evidence>
<dbReference type="AlphaFoldDB" id="A0A1B1U6W1"/>
<evidence type="ECO:0008006" key="3">
    <source>
        <dbReference type="Google" id="ProtNLM"/>
    </source>
</evidence>
<reference evidence="2" key="1">
    <citation type="submission" date="2016-07" db="EMBL/GenBank/DDBJ databases">
        <authorList>
            <person name="Florea S."/>
            <person name="Webb J.S."/>
            <person name="Jaromczyk J."/>
            <person name="Schardl C.L."/>
        </authorList>
    </citation>
    <scope>NUCLEOTIDE SEQUENCE [LARGE SCALE GENOMIC DNA]</scope>
    <source>
        <strain evidence="2">MIT 01-6242</strain>
    </source>
</reference>
<proteinExistence type="predicted"/>
<name>A0A1B1U6W1_9HELI</name>